<feature type="domain" description="Reverse transcriptase Ty1/copia-type" evidence="3">
    <location>
        <begin position="632"/>
        <end position="799"/>
    </location>
</feature>
<feature type="region of interest" description="Disordered" evidence="2">
    <location>
        <begin position="548"/>
        <end position="584"/>
    </location>
</feature>
<keyword evidence="7" id="KW-0695">RNA-directed DNA polymerase</keyword>
<feature type="region of interest" description="Disordered" evidence="2">
    <location>
        <begin position="1140"/>
        <end position="1176"/>
    </location>
</feature>
<comment type="caution">
    <text evidence="7">The sequence shown here is derived from an EMBL/GenBank/DDBJ whole genome shotgun (WGS) entry which is preliminary data.</text>
</comment>
<name>A0A1R3IF63_COCAP</name>
<organism evidence="7 8">
    <name type="scientific">Corchorus capsularis</name>
    <name type="common">Jute</name>
    <dbReference type="NCBI Taxonomy" id="210143"/>
    <lineage>
        <taxon>Eukaryota</taxon>
        <taxon>Viridiplantae</taxon>
        <taxon>Streptophyta</taxon>
        <taxon>Embryophyta</taxon>
        <taxon>Tracheophyta</taxon>
        <taxon>Spermatophyta</taxon>
        <taxon>Magnoliopsida</taxon>
        <taxon>eudicotyledons</taxon>
        <taxon>Gunneridae</taxon>
        <taxon>Pentapetalae</taxon>
        <taxon>rosids</taxon>
        <taxon>malvids</taxon>
        <taxon>Malvales</taxon>
        <taxon>Malvaceae</taxon>
        <taxon>Grewioideae</taxon>
        <taxon>Apeibeae</taxon>
        <taxon>Corchorus</taxon>
    </lineage>
</organism>
<dbReference type="InterPro" id="IPR024752">
    <property type="entry name" value="Myb/SANT-like_dom"/>
</dbReference>
<feature type="compositionally biased region" description="Polar residues" evidence="2">
    <location>
        <begin position="575"/>
        <end position="584"/>
    </location>
</feature>
<dbReference type="Pfam" id="PF07727">
    <property type="entry name" value="RVT_2"/>
    <property type="match status" value="1"/>
</dbReference>
<dbReference type="GO" id="GO:0004190">
    <property type="term" value="F:aspartic-type endopeptidase activity"/>
    <property type="evidence" value="ECO:0007669"/>
    <property type="project" value="UniProtKB-KW"/>
</dbReference>
<feature type="compositionally biased region" description="Polar residues" evidence="2">
    <location>
        <begin position="548"/>
        <end position="566"/>
    </location>
</feature>
<dbReference type="Pfam" id="PF22936">
    <property type="entry name" value="Pol_BBD"/>
    <property type="match status" value="1"/>
</dbReference>
<dbReference type="InterPro" id="IPR013103">
    <property type="entry name" value="RVT_2"/>
</dbReference>
<evidence type="ECO:0000313" key="7">
    <source>
        <dbReference type="EMBL" id="OMO81232.1"/>
    </source>
</evidence>
<dbReference type="CDD" id="cd09272">
    <property type="entry name" value="RNase_HI_RT_Ty1"/>
    <property type="match status" value="1"/>
</dbReference>
<dbReference type="Pfam" id="PF14223">
    <property type="entry name" value="Retrotran_gag_2"/>
    <property type="match status" value="1"/>
</dbReference>
<evidence type="ECO:0000259" key="3">
    <source>
        <dbReference type="Pfam" id="PF07727"/>
    </source>
</evidence>
<evidence type="ECO:0000256" key="1">
    <source>
        <dbReference type="ARBA" id="ARBA00022750"/>
    </source>
</evidence>
<accession>A0A1R3IF63</accession>
<dbReference type="OrthoDB" id="414945at2759"/>
<keyword evidence="7" id="KW-0548">Nucleotidyltransferase</keyword>
<keyword evidence="1" id="KW-0645">Protease</keyword>
<dbReference type="Pfam" id="PF13976">
    <property type="entry name" value="gag_pre-integrs"/>
    <property type="match status" value="1"/>
</dbReference>
<dbReference type="InterPro" id="IPR025724">
    <property type="entry name" value="GAG-pre-integrase_dom"/>
</dbReference>
<dbReference type="InterPro" id="IPR054722">
    <property type="entry name" value="PolX-like_BBD"/>
</dbReference>
<dbReference type="Gene3D" id="3.30.559.10">
    <property type="entry name" value="Chloramphenicol acetyltransferase-like domain"/>
    <property type="match status" value="1"/>
</dbReference>
<feature type="compositionally biased region" description="Polar residues" evidence="2">
    <location>
        <begin position="1160"/>
        <end position="1176"/>
    </location>
</feature>
<proteinExistence type="predicted"/>
<dbReference type="Gramene" id="OMO81232">
    <property type="protein sequence ID" value="OMO81232"/>
    <property type="gene ID" value="CCACVL1_12538"/>
</dbReference>
<gene>
    <name evidence="7" type="ORF">CCACVL1_12538</name>
</gene>
<keyword evidence="8" id="KW-1185">Reference proteome</keyword>
<keyword evidence="1" id="KW-0378">Hydrolase</keyword>
<dbReference type="PANTHER" id="PTHR47481">
    <property type="match status" value="1"/>
</dbReference>
<dbReference type="Pfam" id="PF12776">
    <property type="entry name" value="Myb_DNA-bind_3"/>
    <property type="match status" value="1"/>
</dbReference>
<evidence type="ECO:0000256" key="2">
    <source>
        <dbReference type="SAM" id="MobiDB-lite"/>
    </source>
</evidence>
<reference evidence="7 8" key="1">
    <citation type="submission" date="2013-09" db="EMBL/GenBank/DDBJ databases">
        <title>Corchorus capsularis genome sequencing.</title>
        <authorList>
            <person name="Alam M."/>
            <person name="Haque M.S."/>
            <person name="Islam M.S."/>
            <person name="Emdad E.M."/>
            <person name="Islam M.M."/>
            <person name="Ahmed B."/>
            <person name="Halim A."/>
            <person name="Hossen Q.M.M."/>
            <person name="Hossain M.Z."/>
            <person name="Ahmed R."/>
            <person name="Khan M.M."/>
            <person name="Islam R."/>
            <person name="Rashid M.M."/>
            <person name="Khan S.A."/>
            <person name="Rahman M.S."/>
            <person name="Alam M."/>
        </authorList>
    </citation>
    <scope>NUCLEOTIDE SEQUENCE [LARGE SCALE GENOMIC DNA]</scope>
    <source>
        <strain evidence="8">cv. CVL-1</strain>
        <tissue evidence="7">Whole seedling</tissue>
    </source>
</reference>
<feature type="domain" description="Myb/SANT-like" evidence="4">
    <location>
        <begin position="1347"/>
        <end position="1441"/>
    </location>
</feature>
<feature type="domain" description="GAG-pre-integrase" evidence="5">
    <location>
        <begin position="393"/>
        <end position="453"/>
    </location>
</feature>
<dbReference type="Proteomes" id="UP000188268">
    <property type="component" value="Unassembled WGS sequence"/>
</dbReference>
<keyword evidence="7" id="KW-0808">Transferase</keyword>
<dbReference type="InterPro" id="IPR043502">
    <property type="entry name" value="DNA/RNA_pol_sf"/>
</dbReference>
<feature type="region of interest" description="Disordered" evidence="2">
    <location>
        <begin position="1509"/>
        <end position="1529"/>
    </location>
</feature>
<sequence length="1619" mass="180177">MATLGNSTNTPAISNLPISINATAQLPLKLTSKNFISWRAQFDALLQGFDLGGYVDGTTKAPAKEIQKDGRTVTNPDYTFWLRQDKLILHAIIASTSEAVLPYVASSSTFHDAWQKLLKLYANKTRSRIMDLKSSLQSTKRNGQSVTEYLQKMKSIVDELHLTGTMIDEDDQILFILNGLGPEFREIATAIRARESSISLEELHDKLLSFESLLKQEEENYSVQVPTANYVKRGFNKSFNNNNRRFPKPYSGGNNVSTRKLVFSSRPMANFANASPATKPWCLDSGASHHVTVDLNNLSISSEYDGTESIKIGDGTGLQITHTGETELFSSNHSFKLDEVLCVPTIAQNLVSVSKFCKANKVSVEFDANKFLVKDLQTQAVLTQGLNVDDVYQFSSSQIKPIAFTAIRTSAQHWHQRLGHPSKLILHRVLKQFSLPQISNDFQSCNSCHCNKSHKLPFGVSSLSSSKPLELVYTDIWGPAPIPSVSGHKYYLKSSSNKEFESNAKSFFTPNLIVLNDNSSADILATSTSISETPHTTGNALNQSLASLQPNASSSGTTNEPQNGETPLSDPPLPNSHSMLTRSKNNIVKPNPRFFLAIKHSPTEIEPTCFSKAVKDVNWRDAMNEEVNALIKMLTQLDVNNAFLHGKISEDVFMKQPPGFVDSSHPDYVCKLEKAIYGLKQAPRAWYNELSTFLVDFGFNQSRSDSSLFIYINKDIITYFLVYVDDIIVTGNSQGFISEFVNSLSRKFSLKDPAPLSYFLGIETNFTATGLFLSQQKYVKDLLQRTNMTDCKPVQTPMATSASRLLHGGNLLADATEYRSIIGTLQYLLLTRPDISFAINKLAQFMHQPTDLHWQALKRVLRYLKGTLSNGLVIKKSPAQIHSLIAYADADWAGDEKYKAIAGASAELAWIQNLLAELKVTIPHVPTIFSDNIGATYVSANPALHSKMKHIAIDFHFVRDKASFRSLHRLNHCLIVYEEGDSVSFIVKESRADFNHLIGDHPRHVEELRALVPTLPPPSMAANGCMEKSVMAIQITVFPMAGISLGIGFCHSAADGTKKSELITGEKGIDVAARAIGRQVMELEEKGPLNEAEKWLSRTGEIIKSGGLVTAVTSSPKLGAYKIDFGWGRPKKTEVANIGSNIHARPPPRATGRPKLPHRISSTSGSHRIPPLSSQVPHPCQVEDIFSVEQMDGSVEWEKLQRWAATCVAMYGAYTSAIISFLLRLNGVGRTISQNGSFERRAFMKRLTMMDEEEGSASDSRILSNAIAREVDRFPILGSGTEPHFSVDTGADIVLAGCILHNYLMGVDPDESLIKENGWLQAEEEDYGDVQQDSGDDNDRNDKKNLTWTNDMDDYLLSLLVNQMHKGQKIGTAFTKAAYAYIVSEICKQYDITCTREHVRNRMKTLKKTHSTVCRMLKESGFGYNASTHMLEAETSVWLKYIKAHPKDASLRYKMIRNYDKLHLIFAKDHATGSLARGPKERQLRWAMEKGSKEGSETEVEDDPADFEIEHDQSHEESNSCPKPNKKRRTTDLISDELKMIKSGMEAVAAALEQGNPKSYTEEKLYEEIMTVGGMCGECEMKIYQALSKDVNTARAFLACPKLKRKLWLLVHFGTAFFD</sequence>
<keyword evidence="1" id="KW-0064">Aspartyl protease</keyword>
<evidence type="ECO:0000259" key="6">
    <source>
        <dbReference type="Pfam" id="PF22936"/>
    </source>
</evidence>
<evidence type="ECO:0000313" key="8">
    <source>
        <dbReference type="Proteomes" id="UP000188268"/>
    </source>
</evidence>
<dbReference type="PANTHER" id="PTHR47481:SF9">
    <property type="entry name" value="RETROTRANSPOSON GAG DOMAIN-CONTAINING PROTEIN"/>
    <property type="match status" value="1"/>
</dbReference>
<evidence type="ECO:0000259" key="5">
    <source>
        <dbReference type="Pfam" id="PF13976"/>
    </source>
</evidence>
<dbReference type="EMBL" id="AWWV01010204">
    <property type="protein sequence ID" value="OMO81232.1"/>
    <property type="molecule type" value="Genomic_DNA"/>
</dbReference>
<feature type="domain" description="Retrovirus-related Pol polyprotein from transposon TNT 1-94-like beta-barrel" evidence="6">
    <location>
        <begin position="281"/>
        <end position="358"/>
    </location>
</feature>
<dbReference type="GO" id="GO:0003964">
    <property type="term" value="F:RNA-directed DNA polymerase activity"/>
    <property type="evidence" value="ECO:0007669"/>
    <property type="project" value="UniProtKB-KW"/>
</dbReference>
<protein>
    <submittedName>
        <fullName evidence="7">Reverse transcriptase, RNA-dependent DNA polymerase</fullName>
    </submittedName>
</protein>
<evidence type="ECO:0000259" key="4">
    <source>
        <dbReference type="Pfam" id="PF12776"/>
    </source>
</evidence>
<dbReference type="SUPFAM" id="SSF56672">
    <property type="entry name" value="DNA/RNA polymerases"/>
    <property type="match status" value="1"/>
</dbReference>
<feature type="compositionally biased region" description="Basic and acidic residues" evidence="2">
    <location>
        <begin position="1509"/>
        <end position="1518"/>
    </location>
</feature>
<dbReference type="InterPro" id="IPR023213">
    <property type="entry name" value="CAT-like_dom_sf"/>
</dbReference>
<feature type="region of interest" description="Disordered" evidence="2">
    <location>
        <begin position="1325"/>
        <end position="1345"/>
    </location>
</feature>